<comment type="catalytic activity">
    <reaction evidence="5">
        <text>[(1-&gt;4)-alpha-D-galacturonosyl methyl ester](n) + n H2O = [(1-&gt;4)-alpha-D-galacturonosyl](n) + n methanol + n H(+)</text>
        <dbReference type="Rhea" id="RHEA:22380"/>
        <dbReference type="Rhea" id="RHEA-COMP:14570"/>
        <dbReference type="Rhea" id="RHEA-COMP:14573"/>
        <dbReference type="ChEBI" id="CHEBI:15377"/>
        <dbReference type="ChEBI" id="CHEBI:15378"/>
        <dbReference type="ChEBI" id="CHEBI:17790"/>
        <dbReference type="ChEBI" id="CHEBI:140522"/>
        <dbReference type="ChEBI" id="CHEBI:140523"/>
        <dbReference type="EC" id="3.1.1.11"/>
    </reaction>
</comment>
<feature type="domain" description="Pectinesterase catalytic" evidence="6">
    <location>
        <begin position="252"/>
        <end position="536"/>
    </location>
</feature>
<dbReference type="CDD" id="cd01821">
    <property type="entry name" value="Rhamnogalacturan_acetylesterase_like"/>
    <property type="match status" value="1"/>
</dbReference>
<dbReference type="InterPro" id="IPR011050">
    <property type="entry name" value="Pectin_lyase_fold/virulence"/>
</dbReference>
<dbReference type="RefSeq" id="WP_188949858.1">
    <property type="nucleotide sequence ID" value="NZ_BMIB01000001.1"/>
</dbReference>
<accession>A0A917MQ19</accession>
<dbReference type="EMBL" id="BMIB01000001">
    <property type="protein sequence ID" value="GGH57486.1"/>
    <property type="molecule type" value="Genomic_DNA"/>
</dbReference>
<evidence type="ECO:0000256" key="1">
    <source>
        <dbReference type="ARBA" id="ARBA00008891"/>
    </source>
</evidence>
<dbReference type="GO" id="GO:0042545">
    <property type="term" value="P:cell wall modification"/>
    <property type="evidence" value="ECO:0007669"/>
    <property type="project" value="UniProtKB-UniRule"/>
</dbReference>
<dbReference type="PANTHER" id="PTHR31321">
    <property type="entry name" value="ACYL-COA THIOESTER HYDROLASE YBHC-RELATED"/>
    <property type="match status" value="1"/>
</dbReference>
<protein>
    <recommendedName>
        <fullName evidence="5">Pectinesterase</fullName>
        <ecNumber evidence="5">3.1.1.11</ecNumber>
    </recommendedName>
</protein>
<dbReference type="InterPro" id="IPR013830">
    <property type="entry name" value="SGNH_hydro"/>
</dbReference>
<reference evidence="8" key="1">
    <citation type="journal article" date="2014" name="Int. J. Syst. Evol. Microbiol.">
        <title>Complete genome sequence of Corynebacterium casei LMG S-19264T (=DSM 44701T), isolated from a smear-ripened cheese.</title>
        <authorList>
            <consortium name="US DOE Joint Genome Institute (JGI-PGF)"/>
            <person name="Walter F."/>
            <person name="Albersmeier A."/>
            <person name="Kalinowski J."/>
            <person name="Ruckert C."/>
        </authorList>
    </citation>
    <scope>NUCLEOTIDE SEQUENCE</scope>
    <source>
        <strain evidence="8">CGMCC 1.15290</strain>
    </source>
</reference>
<dbReference type="InterPro" id="IPR036514">
    <property type="entry name" value="SGNH_hydro_sf"/>
</dbReference>
<evidence type="ECO:0000259" key="7">
    <source>
        <dbReference type="Pfam" id="PF13472"/>
    </source>
</evidence>
<evidence type="ECO:0000313" key="8">
    <source>
        <dbReference type="EMBL" id="GGH57486.1"/>
    </source>
</evidence>
<evidence type="ECO:0000256" key="2">
    <source>
        <dbReference type="ARBA" id="ARBA00022801"/>
    </source>
</evidence>
<feature type="domain" description="SGNH hydrolase-type esterase" evidence="7">
    <location>
        <begin position="33"/>
        <end position="223"/>
    </location>
</feature>
<dbReference type="InterPro" id="IPR033131">
    <property type="entry name" value="Pectinesterase_Asp_AS"/>
</dbReference>
<dbReference type="InterPro" id="IPR012334">
    <property type="entry name" value="Pectin_lyas_fold"/>
</dbReference>
<name>A0A917MQ19_9BACT</name>
<dbReference type="Gene3D" id="3.40.50.1110">
    <property type="entry name" value="SGNH hydrolase"/>
    <property type="match status" value="1"/>
</dbReference>
<comment type="pathway">
    <text evidence="5">Glycan metabolism; pectin degradation; 2-dehydro-3-deoxy-D-gluconate from pectin: step 1/5.</text>
</comment>
<evidence type="ECO:0000256" key="5">
    <source>
        <dbReference type="RuleBase" id="RU000589"/>
    </source>
</evidence>
<dbReference type="Pfam" id="PF01095">
    <property type="entry name" value="Pectinesterase"/>
    <property type="match status" value="1"/>
</dbReference>
<proteinExistence type="inferred from homology"/>
<dbReference type="FunFam" id="2.160.20.10:FF:000052">
    <property type="entry name" value="Pectinesterase"/>
    <property type="match status" value="1"/>
</dbReference>
<dbReference type="GO" id="GO:0009279">
    <property type="term" value="C:cell outer membrane"/>
    <property type="evidence" value="ECO:0007669"/>
    <property type="project" value="TreeGrafter"/>
</dbReference>
<dbReference type="InterPro" id="IPR037459">
    <property type="entry name" value="RhgT-like"/>
</dbReference>
<dbReference type="SUPFAM" id="SSF52266">
    <property type="entry name" value="SGNH hydrolase"/>
    <property type="match status" value="1"/>
</dbReference>
<keyword evidence="3 5" id="KW-0063">Aspartyl esterase</keyword>
<dbReference type="Pfam" id="PF13472">
    <property type="entry name" value="Lipase_GDSL_2"/>
    <property type="match status" value="1"/>
</dbReference>
<keyword evidence="9" id="KW-1185">Reference proteome</keyword>
<dbReference type="Proteomes" id="UP000627292">
    <property type="component" value="Unassembled WGS sequence"/>
</dbReference>
<evidence type="ECO:0000313" key="9">
    <source>
        <dbReference type="Proteomes" id="UP000627292"/>
    </source>
</evidence>
<reference evidence="8" key="2">
    <citation type="submission" date="2020-09" db="EMBL/GenBank/DDBJ databases">
        <authorList>
            <person name="Sun Q."/>
            <person name="Zhou Y."/>
        </authorList>
    </citation>
    <scope>NUCLEOTIDE SEQUENCE</scope>
    <source>
        <strain evidence="8">CGMCC 1.15290</strain>
    </source>
</reference>
<gene>
    <name evidence="8" type="ORF">GCM10011379_02220</name>
</gene>
<dbReference type="SUPFAM" id="SSF51126">
    <property type="entry name" value="Pectin lyase-like"/>
    <property type="match status" value="1"/>
</dbReference>
<dbReference type="GO" id="GO:0030599">
    <property type="term" value="F:pectinesterase activity"/>
    <property type="evidence" value="ECO:0007669"/>
    <property type="project" value="UniProtKB-UniRule"/>
</dbReference>
<keyword evidence="2 5" id="KW-0378">Hydrolase</keyword>
<feature type="active site" evidence="4">
    <location>
        <position position="408"/>
    </location>
</feature>
<evidence type="ECO:0000256" key="4">
    <source>
        <dbReference type="PROSITE-ProRule" id="PRU10040"/>
    </source>
</evidence>
<evidence type="ECO:0000256" key="3">
    <source>
        <dbReference type="ARBA" id="ARBA00023085"/>
    </source>
</evidence>
<dbReference type="InterPro" id="IPR000070">
    <property type="entry name" value="Pectinesterase_cat"/>
</dbReference>
<dbReference type="Gene3D" id="2.160.20.10">
    <property type="entry name" value="Single-stranded right-handed beta-helix, Pectin lyase-like"/>
    <property type="match status" value="1"/>
</dbReference>
<dbReference type="GO" id="GO:0045490">
    <property type="term" value="P:pectin catabolic process"/>
    <property type="evidence" value="ECO:0007669"/>
    <property type="project" value="UniProtKB-UniRule"/>
</dbReference>
<evidence type="ECO:0000259" key="6">
    <source>
        <dbReference type="Pfam" id="PF01095"/>
    </source>
</evidence>
<comment type="similarity">
    <text evidence="1">Belongs to the pectinesterase family.</text>
</comment>
<dbReference type="AlphaFoldDB" id="A0A917MQ19"/>
<dbReference type="PROSITE" id="PS00503">
    <property type="entry name" value="PECTINESTERASE_2"/>
    <property type="match status" value="1"/>
</dbReference>
<dbReference type="EC" id="3.1.1.11" evidence="5"/>
<dbReference type="PANTHER" id="PTHR31321:SF57">
    <property type="entry name" value="PECTINESTERASE 53-RELATED"/>
    <property type="match status" value="1"/>
</dbReference>
<comment type="caution">
    <text evidence="8">The sequence shown here is derived from an EMBL/GenBank/DDBJ whole genome shotgun (WGS) entry which is preliminary data.</text>
</comment>
<organism evidence="8 9">
    <name type="scientific">Filimonas zeae</name>
    <dbReference type="NCBI Taxonomy" id="1737353"/>
    <lineage>
        <taxon>Bacteria</taxon>
        <taxon>Pseudomonadati</taxon>
        <taxon>Bacteroidota</taxon>
        <taxon>Chitinophagia</taxon>
        <taxon>Chitinophagales</taxon>
        <taxon>Chitinophagaceae</taxon>
        <taxon>Filimonas</taxon>
    </lineage>
</organism>
<sequence length="547" mass="60721">MQIGISKKWMGVLLLALCAFALPPKQKIRLWMIGDSTMANKQPKAYPETGWGMALGQFFDETVEVHNHAQNGRSTLSFINEKRWQAVLDSMQEGDYVFIEFGHNDEKIDKPGVGVTPADYGINLSRFVQEARAKKAIPVLLTPIMRRSYKEGVLFDSHGAYPPVVRRVADSLRVPLIDMHLKSEALINGMGEEGAKKLFNYVEPGDKNYPNGKKDDTHFSVFGATAMAELAVQGMKELKLDLVKRLVKKKYDFVVAKDGSGQFSTVQEAINAVPDMRKSETVIFIKNGVYKEKLVLAESKNMVTLIGESTDSTIITNDDYAGKKNILGEPMGTSGSSGFYIYGKDFTASNITFQNSAGPVGQAVAVFVAGDRARFNNCRFLGFQDTLYTYGIESRQYYNHCYIEGTVDFIFGSSTAVFDYCTLYCKKGGYITAASTPQQKPYGYVFRHCTITGSAGAGTYLLGRPWRPYARTVFLECNIGNQVKAAGWDNWGKAENEKTAYYAEFRNTGEGAATAQRVAWSHQLTDAEAKLYSLSNIFGDWVVENAN</sequence>